<dbReference type="NCBIfam" id="NF004051">
    <property type="entry name" value="PRK05571.1"/>
    <property type="match status" value="1"/>
</dbReference>
<evidence type="ECO:0000313" key="4">
    <source>
        <dbReference type="Proteomes" id="UP001501153"/>
    </source>
</evidence>
<keyword evidence="2 3" id="KW-0413">Isomerase</keyword>
<dbReference type="NCBIfam" id="TIGR00689">
    <property type="entry name" value="rpiB_lacA_lacB"/>
    <property type="match status" value="1"/>
</dbReference>
<dbReference type="InterPro" id="IPR036569">
    <property type="entry name" value="RpiB_LacA_LacB_sf"/>
</dbReference>
<evidence type="ECO:0000256" key="1">
    <source>
        <dbReference type="ARBA" id="ARBA00008754"/>
    </source>
</evidence>
<dbReference type="NCBIfam" id="TIGR01120">
    <property type="entry name" value="rpiB"/>
    <property type="match status" value="1"/>
</dbReference>
<dbReference type="SUPFAM" id="SSF89623">
    <property type="entry name" value="Ribose/Galactose isomerase RpiB/AlsB"/>
    <property type="match status" value="1"/>
</dbReference>
<dbReference type="Pfam" id="PF02502">
    <property type="entry name" value="LacAB_rpiB"/>
    <property type="match status" value="1"/>
</dbReference>
<evidence type="ECO:0000256" key="2">
    <source>
        <dbReference type="ARBA" id="ARBA00023235"/>
    </source>
</evidence>
<name>A0ABP8IF55_9BACT</name>
<dbReference type="InterPro" id="IPR003500">
    <property type="entry name" value="RpiB_LacA_LacB"/>
</dbReference>
<reference evidence="4" key="1">
    <citation type="journal article" date="2019" name="Int. J. Syst. Evol. Microbiol.">
        <title>The Global Catalogue of Microorganisms (GCM) 10K type strain sequencing project: providing services to taxonomists for standard genome sequencing and annotation.</title>
        <authorList>
            <consortium name="The Broad Institute Genomics Platform"/>
            <consortium name="The Broad Institute Genome Sequencing Center for Infectious Disease"/>
            <person name="Wu L."/>
            <person name="Ma J."/>
        </authorList>
    </citation>
    <scope>NUCLEOTIDE SEQUENCE [LARGE SCALE GENOMIC DNA]</scope>
    <source>
        <strain evidence="4">JCM 17923</strain>
    </source>
</reference>
<dbReference type="PIRSF" id="PIRSF005384">
    <property type="entry name" value="RpiB_LacA_B"/>
    <property type="match status" value="1"/>
</dbReference>
<organism evidence="3 4">
    <name type="scientific">Hymenobacter saemangeumensis</name>
    <dbReference type="NCBI Taxonomy" id="1084522"/>
    <lineage>
        <taxon>Bacteria</taxon>
        <taxon>Pseudomonadati</taxon>
        <taxon>Bacteroidota</taxon>
        <taxon>Cytophagia</taxon>
        <taxon>Cytophagales</taxon>
        <taxon>Hymenobacteraceae</taxon>
        <taxon>Hymenobacter</taxon>
    </lineage>
</organism>
<gene>
    <name evidence="3" type="primary">rpiB</name>
    <name evidence="3" type="ORF">GCM10023185_22460</name>
</gene>
<dbReference type="GO" id="GO:0016853">
    <property type="term" value="F:isomerase activity"/>
    <property type="evidence" value="ECO:0007669"/>
    <property type="project" value="UniProtKB-KW"/>
</dbReference>
<dbReference type="PANTHER" id="PTHR30345:SF0">
    <property type="entry name" value="DNA DAMAGE-REPAIR_TOLERATION PROTEIN DRT102"/>
    <property type="match status" value="1"/>
</dbReference>
<proteinExistence type="inferred from homology"/>
<dbReference type="InterPro" id="IPR004785">
    <property type="entry name" value="RpiB"/>
</dbReference>
<dbReference type="EMBL" id="BAABGZ010000024">
    <property type="protein sequence ID" value="GAA4357618.1"/>
    <property type="molecule type" value="Genomic_DNA"/>
</dbReference>
<evidence type="ECO:0000313" key="3">
    <source>
        <dbReference type="EMBL" id="GAA4357618.1"/>
    </source>
</evidence>
<sequence length="142" mass="15282">MKLALGSDHAGFTHKEMLRSWLQEQGYEVQDFGTHSADSMDYPDVAHPLSAAVAAGEPARGILLCGSANGVCITANKHAGVRAALAWLPEIAALARQHNDANVVCIPARYVSEEQTREIASIFLNTAFEGGRHQNRVGKINC</sequence>
<comment type="similarity">
    <text evidence="1">Belongs to the LacAB/RpiB family.</text>
</comment>
<accession>A0ABP8IF55</accession>
<dbReference type="PANTHER" id="PTHR30345">
    <property type="entry name" value="RIBOSE-5-PHOSPHATE ISOMERASE B"/>
    <property type="match status" value="1"/>
</dbReference>
<keyword evidence="4" id="KW-1185">Reference proteome</keyword>
<dbReference type="RefSeq" id="WP_345236138.1">
    <property type="nucleotide sequence ID" value="NZ_BAABGZ010000024.1"/>
</dbReference>
<comment type="caution">
    <text evidence="3">The sequence shown here is derived from an EMBL/GenBank/DDBJ whole genome shotgun (WGS) entry which is preliminary data.</text>
</comment>
<protein>
    <submittedName>
        <fullName evidence="3">Ribose 5-phosphate isomerase B</fullName>
    </submittedName>
</protein>
<dbReference type="Gene3D" id="3.40.1400.10">
    <property type="entry name" value="Sugar-phosphate isomerase, RpiB/LacA/LacB"/>
    <property type="match status" value="1"/>
</dbReference>
<dbReference type="Proteomes" id="UP001501153">
    <property type="component" value="Unassembled WGS sequence"/>
</dbReference>